<dbReference type="RefSeq" id="WP_090478737.1">
    <property type="nucleotide sequence ID" value="NZ_LT629710.1"/>
</dbReference>
<dbReference type="SUPFAM" id="SSF48498">
    <property type="entry name" value="Tetracyclin repressor-like, C-terminal domain"/>
    <property type="match status" value="1"/>
</dbReference>
<accession>A0A1H0RRT0</accession>
<feature type="DNA-binding region" description="H-T-H motif" evidence="4">
    <location>
        <begin position="41"/>
        <end position="60"/>
    </location>
</feature>
<dbReference type="Pfam" id="PF00440">
    <property type="entry name" value="TetR_N"/>
    <property type="match status" value="1"/>
</dbReference>
<feature type="domain" description="HTH tetR-type" evidence="5">
    <location>
        <begin position="18"/>
        <end position="78"/>
    </location>
</feature>
<evidence type="ECO:0000256" key="4">
    <source>
        <dbReference type="PROSITE-ProRule" id="PRU00335"/>
    </source>
</evidence>
<dbReference type="OrthoDB" id="7505659at2"/>
<dbReference type="InterPro" id="IPR036271">
    <property type="entry name" value="Tet_transcr_reg_TetR-rel_C_sf"/>
</dbReference>
<sequence>MTEPTGGTSTPRVTARAARRRAEIVEAARQVFTSRGFRGGSLGEIAERVGITHQGVLHHFGSKERLLVEVLRDRDIEDGPGSETLTGAAFLSHLIDTARLNTTRSGIVQAYTVLSAESVTPGHPAQGWFRTRFADLRSEVYQALRIVGGIEVGEAELERGASAVIAVMDGLQVQWLLDPAAVDMPATLRMVINSLLAGWGRPALPQEPNITA</sequence>
<evidence type="ECO:0000313" key="7">
    <source>
        <dbReference type="Proteomes" id="UP000198741"/>
    </source>
</evidence>
<evidence type="ECO:0000256" key="2">
    <source>
        <dbReference type="ARBA" id="ARBA00023125"/>
    </source>
</evidence>
<dbReference type="Proteomes" id="UP000198741">
    <property type="component" value="Chromosome I"/>
</dbReference>
<keyword evidence="7" id="KW-1185">Reference proteome</keyword>
<reference evidence="6 7" key="1">
    <citation type="submission" date="2016-10" db="EMBL/GenBank/DDBJ databases">
        <authorList>
            <person name="de Groot N.N."/>
        </authorList>
    </citation>
    <scope>NUCLEOTIDE SEQUENCE [LARGE SCALE GENOMIC DNA]</scope>
    <source>
        <strain evidence="7">P4-7,KCTC 19426,CECT 7604</strain>
    </source>
</reference>
<keyword evidence="3" id="KW-0804">Transcription</keyword>
<evidence type="ECO:0000256" key="3">
    <source>
        <dbReference type="ARBA" id="ARBA00023163"/>
    </source>
</evidence>
<dbReference type="GO" id="GO:0003700">
    <property type="term" value="F:DNA-binding transcription factor activity"/>
    <property type="evidence" value="ECO:0007669"/>
    <property type="project" value="TreeGrafter"/>
</dbReference>
<dbReference type="AlphaFoldDB" id="A0A1H0RRT0"/>
<dbReference type="SUPFAM" id="SSF46689">
    <property type="entry name" value="Homeodomain-like"/>
    <property type="match status" value="1"/>
</dbReference>
<name>A0A1H0RRT0_9ACTN</name>
<dbReference type="InterPro" id="IPR009057">
    <property type="entry name" value="Homeodomain-like_sf"/>
</dbReference>
<protein>
    <submittedName>
        <fullName evidence="6">DNA-binding transcriptional regulator, AcrR family</fullName>
    </submittedName>
</protein>
<keyword evidence="1" id="KW-0805">Transcription regulation</keyword>
<dbReference type="GO" id="GO:0000976">
    <property type="term" value="F:transcription cis-regulatory region binding"/>
    <property type="evidence" value="ECO:0007669"/>
    <property type="project" value="TreeGrafter"/>
</dbReference>
<dbReference type="PRINTS" id="PR00455">
    <property type="entry name" value="HTHTETR"/>
</dbReference>
<dbReference type="PROSITE" id="PS50977">
    <property type="entry name" value="HTH_TETR_2"/>
    <property type="match status" value="1"/>
</dbReference>
<evidence type="ECO:0000313" key="6">
    <source>
        <dbReference type="EMBL" id="SDP32105.1"/>
    </source>
</evidence>
<organism evidence="6 7">
    <name type="scientific">Nakamurella panacisegetis</name>
    <dbReference type="NCBI Taxonomy" id="1090615"/>
    <lineage>
        <taxon>Bacteria</taxon>
        <taxon>Bacillati</taxon>
        <taxon>Actinomycetota</taxon>
        <taxon>Actinomycetes</taxon>
        <taxon>Nakamurellales</taxon>
        <taxon>Nakamurellaceae</taxon>
        <taxon>Nakamurella</taxon>
    </lineage>
</organism>
<dbReference type="InterPro" id="IPR001647">
    <property type="entry name" value="HTH_TetR"/>
</dbReference>
<evidence type="ECO:0000259" key="5">
    <source>
        <dbReference type="PROSITE" id="PS50977"/>
    </source>
</evidence>
<dbReference type="PANTHER" id="PTHR30055:SF234">
    <property type="entry name" value="HTH-TYPE TRANSCRIPTIONAL REGULATOR BETI"/>
    <property type="match status" value="1"/>
</dbReference>
<dbReference type="InterPro" id="IPR050109">
    <property type="entry name" value="HTH-type_TetR-like_transc_reg"/>
</dbReference>
<dbReference type="EMBL" id="LT629710">
    <property type="protein sequence ID" value="SDP32105.1"/>
    <property type="molecule type" value="Genomic_DNA"/>
</dbReference>
<gene>
    <name evidence="6" type="ORF">SAMN04515671_3717</name>
</gene>
<dbReference type="STRING" id="1090615.SAMN04515671_3717"/>
<dbReference type="PANTHER" id="PTHR30055">
    <property type="entry name" value="HTH-TYPE TRANSCRIPTIONAL REGULATOR RUTR"/>
    <property type="match status" value="1"/>
</dbReference>
<dbReference type="Gene3D" id="1.10.357.10">
    <property type="entry name" value="Tetracycline Repressor, domain 2"/>
    <property type="match status" value="1"/>
</dbReference>
<proteinExistence type="predicted"/>
<keyword evidence="2 4" id="KW-0238">DNA-binding</keyword>
<evidence type="ECO:0000256" key="1">
    <source>
        <dbReference type="ARBA" id="ARBA00023015"/>
    </source>
</evidence>